<dbReference type="InterPro" id="IPR004107">
    <property type="entry name" value="Integrase_SAM-like_N"/>
</dbReference>
<dbReference type="SUPFAM" id="SSF56349">
    <property type="entry name" value="DNA breaking-rejoining enzymes"/>
    <property type="match status" value="1"/>
</dbReference>
<proteinExistence type="inferred from homology"/>
<comment type="subunit">
    <text evidence="11">Forms a cyclic heterotetrameric complex composed of two molecules of XerC and two molecules of XerD.</text>
</comment>
<evidence type="ECO:0000256" key="4">
    <source>
        <dbReference type="ARBA" id="ARBA00022490"/>
    </source>
</evidence>
<dbReference type="Gene3D" id="1.10.150.130">
    <property type="match status" value="1"/>
</dbReference>
<keyword evidence="4 11" id="KW-0963">Cytoplasm</keyword>
<evidence type="ECO:0000256" key="11">
    <source>
        <dbReference type="HAMAP-Rule" id="MF_01807"/>
    </source>
</evidence>
<feature type="active site" evidence="11">
    <location>
        <position position="173"/>
    </location>
</feature>
<dbReference type="InterPro" id="IPR044068">
    <property type="entry name" value="CB"/>
</dbReference>
<protein>
    <recommendedName>
        <fullName evidence="3 11">Tyrosine recombinase XerD</fullName>
    </recommendedName>
</protein>
<keyword evidence="7 11" id="KW-0229">DNA integration</keyword>
<evidence type="ECO:0000256" key="6">
    <source>
        <dbReference type="ARBA" id="ARBA00022829"/>
    </source>
</evidence>
<accession>A0A9X3JDM9</accession>
<dbReference type="AlphaFoldDB" id="A0A9X3JDM9"/>
<evidence type="ECO:0000256" key="7">
    <source>
        <dbReference type="ARBA" id="ARBA00022908"/>
    </source>
</evidence>
<keyword evidence="9 11" id="KW-0233">DNA recombination</keyword>
<comment type="similarity">
    <text evidence="2 11">Belongs to the 'phage' integrase family. XerD subfamily.</text>
</comment>
<feature type="active site" evidence="11">
    <location>
        <position position="272"/>
    </location>
</feature>
<dbReference type="PROSITE" id="PS51898">
    <property type="entry name" value="TYR_RECOMBINASE"/>
    <property type="match status" value="1"/>
</dbReference>
<dbReference type="InterPro" id="IPR010998">
    <property type="entry name" value="Integrase_recombinase_N"/>
</dbReference>
<evidence type="ECO:0000259" key="13">
    <source>
        <dbReference type="PROSITE" id="PS51900"/>
    </source>
</evidence>
<dbReference type="InterPro" id="IPR011932">
    <property type="entry name" value="Recomb_XerD"/>
</dbReference>
<dbReference type="NCBIfam" id="TIGR02225">
    <property type="entry name" value="recomb_XerD"/>
    <property type="match status" value="1"/>
</dbReference>
<name>A0A9X3JDM9_9LACT</name>
<dbReference type="CDD" id="cd00798">
    <property type="entry name" value="INT_XerDC_C"/>
    <property type="match status" value="1"/>
</dbReference>
<keyword evidence="5 11" id="KW-0132">Cell division</keyword>
<feature type="domain" description="Tyr recombinase" evidence="12">
    <location>
        <begin position="109"/>
        <end position="294"/>
    </location>
</feature>
<dbReference type="NCBIfam" id="NF001399">
    <property type="entry name" value="PRK00283.1"/>
    <property type="match status" value="1"/>
</dbReference>
<feature type="domain" description="Core-binding (CB)" evidence="13">
    <location>
        <begin position="1"/>
        <end position="88"/>
    </location>
</feature>
<dbReference type="InterPro" id="IPR050090">
    <property type="entry name" value="Tyrosine_recombinase_XerCD"/>
</dbReference>
<gene>
    <name evidence="11 14" type="primary">xerD</name>
    <name evidence="14" type="ORF">OW157_05135</name>
</gene>
<organism evidence="14 15">
    <name type="scientific">Aerococcus kribbianus</name>
    <dbReference type="NCBI Taxonomy" id="2999064"/>
    <lineage>
        <taxon>Bacteria</taxon>
        <taxon>Bacillati</taxon>
        <taxon>Bacillota</taxon>
        <taxon>Bacilli</taxon>
        <taxon>Lactobacillales</taxon>
        <taxon>Aerococcaceae</taxon>
        <taxon>Aerococcus</taxon>
    </lineage>
</organism>
<comment type="subcellular location">
    <subcellularLocation>
        <location evidence="1 11">Cytoplasm</location>
    </subcellularLocation>
</comment>
<dbReference type="InterPro" id="IPR013762">
    <property type="entry name" value="Integrase-like_cat_sf"/>
</dbReference>
<evidence type="ECO:0000256" key="2">
    <source>
        <dbReference type="ARBA" id="ARBA00010450"/>
    </source>
</evidence>
<dbReference type="GO" id="GO:0007059">
    <property type="term" value="P:chromosome segregation"/>
    <property type="evidence" value="ECO:0007669"/>
    <property type="project" value="UniProtKB-UniRule"/>
</dbReference>
<keyword evidence="10 11" id="KW-0131">Cell cycle</keyword>
<dbReference type="HAMAP" id="MF_01808">
    <property type="entry name" value="Recomb_XerC_XerD"/>
    <property type="match status" value="1"/>
</dbReference>
<dbReference type="Pfam" id="PF00589">
    <property type="entry name" value="Phage_integrase"/>
    <property type="match status" value="1"/>
</dbReference>
<dbReference type="NCBIfam" id="NF040815">
    <property type="entry name" value="recomb_XerA_Arch"/>
    <property type="match status" value="1"/>
</dbReference>
<feature type="active site" evidence="11">
    <location>
        <position position="249"/>
    </location>
</feature>
<evidence type="ECO:0000259" key="12">
    <source>
        <dbReference type="PROSITE" id="PS51898"/>
    </source>
</evidence>
<dbReference type="InterPro" id="IPR002104">
    <property type="entry name" value="Integrase_catalytic"/>
</dbReference>
<evidence type="ECO:0000256" key="5">
    <source>
        <dbReference type="ARBA" id="ARBA00022618"/>
    </source>
</evidence>
<keyword evidence="8 11" id="KW-0238">DNA-binding</keyword>
<dbReference type="Pfam" id="PF02899">
    <property type="entry name" value="Phage_int_SAM_1"/>
    <property type="match status" value="1"/>
</dbReference>
<sequence length="300" mass="34512">MQDQALIEEFLAMLQVEKALSPNTLKAYQHDLDRLQNYIQKNEVAKNLRQVKREDIVRQLQIMQAEGLKASTISRYLTSLRRFYQFLKREDLLAEDPMAQISMPKLGQSLPQVLSLAEVDRLLASPDLSKATGLRDRTILELLYATGMRVSELVNLQLFDLHSDLGFIETMGKGQKERIIPLGEVAEDWLTKYLETGRPQLCREDGKDQNRLFLNFHGRPLSRQGVWKNLKHYVQLAAIKKTVSPHTLRHSFATHLLENGADLRIVQELLGHSDISTTQIYTHIHAQHMKAIYDKTHPRA</sequence>
<dbReference type="EMBL" id="JAPRFR010000002">
    <property type="protein sequence ID" value="MCZ0725953.1"/>
    <property type="molecule type" value="Genomic_DNA"/>
</dbReference>
<reference evidence="14" key="1">
    <citation type="submission" date="2022-12" db="EMBL/GenBank/DDBJ databases">
        <title>Description and comparative metabolic analysis of Aerococcus sp. nov., isolated from the feces of a pig.</title>
        <authorList>
            <person name="Chang Y.-H."/>
        </authorList>
    </citation>
    <scope>NUCLEOTIDE SEQUENCE</scope>
    <source>
        <strain evidence="14">YH-aer222</strain>
    </source>
</reference>
<keyword evidence="15" id="KW-1185">Reference proteome</keyword>
<dbReference type="PANTHER" id="PTHR30349">
    <property type="entry name" value="PHAGE INTEGRASE-RELATED"/>
    <property type="match status" value="1"/>
</dbReference>
<evidence type="ECO:0000256" key="9">
    <source>
        <dbReference type="ARBA" id="ARBA00023172"/>
    </source>
</evidence>
<evidence type="ECO:0000256" key="1">
    <source>
        <dbReference type="ARBA" id="ARBA00004496"/>
    </source>
</evidence>
<dbReference type="Gene3D" id="1.10.443.10">
    <property type="entry name" value="Intergrase catalytic core"/>
    <property type="match status" value="1"/>
</dbReference>
<evidence type="ECO:0000256" key="3">
    <source>
        <dbReference type="ARBA" id="ARBA00015810"/>
    </source>
</evidence>
<dbReference type="RefSeq" id="WP_268752284.1">
    <property type="nucleotide sequence ID" value="NZ_JAPRFQ010000002.1"/>
</dbReference>
<comment type="function">
    <text evidence="11">Site-specific tyrosine recombinase, which acts by catalyzing the cutting and rejoining of the recombining DNA molecules. The XerC-XerD complex is essential to convert dimers of the bacterial chromosome into monomers to permit their segregation at cell division. It also contributes to the segregational stability of plasmids.</text>
</comment>
<dbReference type="Proteomes" id="UP001146670">
    <property type="component" value="Unassembled WGS sequence"/>
</dbReference>
<dbReference type="PROSITE" id="PS51900">
    <property type="entry name" value="CB"/>
    <property type="match status" value="1"/>
</dbReference>
<dbReference type="GO" id="GO:0006313">
    <property type="term" value="P:DNA transposition"/>
    <property type="evidence" value="ECO:0007669"/>
    <property type="project" value="UniProtKB-UniRule"/>
</dbReference>
<evidence type="ECO:0000256" key="10">
    <source>
        <dbReference type="ARBA" id="ARBA00023306"/>
    </source>
</evidence>
<dbReference type="PANTHER" id="PTHR30349:SF81">
    <property type="entry name" value="TYROSINE RECOMBINASE XERC"/>
    <property type="match status" value="1"/>
</dbReference>
<comment type="caution">
    <text evidence="14">The sequence shown here is derived from an EMBL/GenBank/DDBJ whole genome shotgun (WGS) entry which is preliminary data.</text>
</comment>
<keyword evidence="6 11" id="KW-0159">Chromosome partition</keyword>
<dbReference type="GO" id="GO:0051301">
    <property type="term" value="P:cell division"/>
    <property type="evidence" value="ECO:0007669"/>
    <property type="project" value="UniProtKB-KW"/>
</dbReference>
<dbReference type="GO" id="GO:0009037">
    <property type="term" value="F:tyrosine-based site-specific recombinase activity"/>
    <property type="evidence" value="ECO:0007669"/>
    <property type="project" value="UniProtKB-UniRule"/>
</dbReference>
<evidence type="ECO:0000313" key="14">
    <source>
        <dbReference type="EMBL" id="MCZ0725953.1"/>
    </source>
</evidence>
<feature type="active site" description="O-(3'-phospho-DNA)-tyrosine intermediate" evidence="11">
    <location>
        <position position="281"/>
    </location>
</feature>
<feature type="active site" evidence="11">
    <location>
        <position position="149"/>
    </location>
</feature>
<evidence type="ECO:0000313" key="15">
    <source>
        <dbReference type="Proteomes" id="UP001146670"/>
    </source>
</evidence>
<dbReference type="InterPro" id="IPR011010">
    <property type="entry name" value="DNA_brk_join_enz"/>
</dbReference>
<feature type="active site" evidence="11">
    <location>
        <position position="246"/>
    </location>
</feature>
<dbReference type="GO" id="GO:0005737">
    <property type="term" value="C:cytoplasm"/>
    <property type="evidence" value="ECO:0007669"/>
    <property type="project" value="UniProtKB-SubCell"/>
</dbReference>
<dbReference type="InterPro" id="IPR023009">
    <property type="entry name" value="Tyrosine_recombinase_XerC/XerD"/>
</dbReference>
<dbReference type="HAMAP" id="MF_01807">
    <property type="entry name" value="Recomb_XerD"/>
    <property type="match status" value="1"/>
</dbReference>
<dbReference type="GO" id="GO:0003677">
    <property type="term" value="F:DNA binding"/>
    <property type="evidence" value="ECO:0007669"/>
    <property type="project" value="UniProtKB-UniRule"/>
</dbReference>
<evidence type="ECO:0000256" key="8">
    <source>
        <dbReference type="ARBA" id="ARBA00023125"/>
    </source>
</evidence>